<accession>A0ABV5KNV1</accession>
<dbReference type="NCBIfam" id="TIGR00254">
    <property type="entry name" value="GGDEF"/>
    <property type="match status" value="1"/>
</dbReference>
<evidence type="ECO:0000256" key="2">
    <source>
        <dbReference type="ARBA" id="ARBA00022475"/>
    </source>
</evidence>
<dbReference type="RefSeq" id="WP_377492981.1">
    <property type="nucleotide sequence ID" value="NZ_JBHMDO010000017.1"/>
</dbReference>
<reference evidence="8 9" key="1">
    <citation type="submission" date="2024-09" db="EMBL/GenBank/DDBJ databases">
        <authorList>
            <person name="Sun Q."/>
            <person name="Mori K."/>
        </authorList>
    </citation>
    <scope>NUCLEOTIDE SEQUENCE [LARGE SCALE GENOMIC DNA]</scope>
    <source>
        <strain evidence="8 9">TISTR 2452</strain>
    </source>
</reference>
<evidence type="ECO:0000256" key="6">
    <source>
        <dbReference type="SAM" id="Phobius"/>
    </source>
</evidence>
<dbReference type="EMBL" id="JBHMDO010000017">
    <property type="protein sequence ID" value="MFB9326053.1"/>
    <property type="molecule type" value="Genomic_DNA"/>
</dbReference>
<keyword evidence="3 6" id="KW-0812">Transmembrane</keyword>
<dbReference type="Pfam" id="PF00990">
    <property type="entry name" value="GGDEF"/>
    <property type="match status" value="1"/>
</dbReference>
<gene>
    <name evidence="8" type="ORF">ACFFSY_09040</name>
</gene>
<evidence type="ECO:0000313" key="8">
    <source>
        <dbReference type="EMBL" id="MFB9326053.1"/>
    </source>
</evidence>
<keyword evidence="8" id="KW-0548">Nucleotidyltransferase</keyword>
<keyword evidence="2" id="KW-1003">Cell membrane</keyword>
<dbReference type="SMART" id="SM00267">
    <property type="entry name" value="GGDEF"/>
    <property type="match status" value="1"/>
</dbReference>
<organism evidence="8 9">
    <name type="scientific">Paenibacillus aurantiacus</name>
    <dbReference type="NCBI Taxonomy" id="1936118"/>
    <lineage>
        <taxon>Bacteria</taxon>
        <taxon>Bacillati</taxon>
        <taxon>Bacillota</taxon>
        <taxon>Bacilli</taxon>
        <taxon>Bacillales</taxon>
        <taxon>Paenibacillaceae</taxon>
        <taxon>Paenibacillus</taxon>
    </lineage>
</organism>
<dbReference type="Gene3D" id="3.30.70.270">
    <property type="match status" value="1"/>
</dbReference>
<keyword evidence="9" id="KW-1185">Reference proteome</keyword>
<evidence type="ECO:0000256" key="4">
    <source>
        <dbReference type="ARBA" id="ARBA00022989"/>
    </source>
</evidence>
<evidence type="ECO:0000313" key="9">
    <source>
        <dbReference type="Proteomes" id="UP001589747"/>
    </source>
</evidence>
<name>A0ABV5KNV1_9BACL</name>
<dbReference type="InterPro" id="IPR043128">
    <property type="entry name" value="Rev_trsase/Diguanyl_cyclase"/>
</dbReference>
<dbReference type="InterPro" id="IPR033479">
    <property type="entry name" value="dCache_1"/>
</dbReference>
<evidence type="ECO:0000256" key="3">
    <source>
        <dbReference type="ARBA" id="ARBA00022692"/>
    </source>
</evidence>
<dbReference type="Gene3D" id="3.30.450.20">
    <property type="entry name" value="PAS domain"/>
    <property type="match status" value="1"/>
</dbReference>
<keyword evidence="8" id="KW-0808">Transferase</keyword>
<dbReference type="InterPro" id="IPR029787">
    <property type="entry name" value="Nucleotide_cyclase"/>
</dbReference>
<dbReference type="Proteomes" id="UP001589747">
    <property type="component" value="Unassembled WGS sequence"/>
</dbReference>
<keyword evidence="4 6" id="KW-1133">Transmembrane helix</keyword>
<dbReference type="CDD" id="cd12912">
    <property type="entry name" value="PDC2_MCP_like"/>
    <property type="match status" value="1"/>
</dbReference>
<dbReference type="GO" id="GO:0052621">
    <property type="term" value="F:diguanylate cyclase activity"/>
    <property type="evidence" value="ECO:0007669"/>
    <property type="project" value="UniProtKB-EC"/>
</dbReference>
<evidence type="ECO:0000256" key="1">
    <source>
        <dbReference type="ARBA" id="ARBA00004651"/>
    </source>
</evidence>
<keyword evidence="5 6" id="KW-0472">Membrane</keyword>
<dbReference type="InterPro" id="IPR050469">
    <property type="entry name" value="Diguanylate_Cyclase"/>
</dbReference>
<dbReference type="EC" id="2.7.7.65" evidence="8"/>
<dbReference type="InterPro" id="IPR029151">
    <property type="entry name" value="Sensor-like_sf"/>
</dbReference>
<comment type="caution">
    <text evidence="8">The sequence shown here is derived from an EMBL/GenBank/DDBJ whole genome shotgun (WGS) entry which is preliminary data.</text>
</comment>
<evidence type="ECO:0000256" key="5">
    <source>
        <dbReference type="ARBA" id="ARBA00023136"/>
    </source>
</evidence>
<dbReference type="PROSITE" id="PS50887">
    <property type="entry name" value="GGDEF"/>
    <property type="match status" value="1"/>
</dbReference>
<feature type="transmembrane region" description="Helical" evidence="6">
    <location>
        <begin position="292"/>
        <end position="310"/>
    </location>
</feature>
<feature type="domain" description="GGDEF" evidence="7">
    <location>
        <begin position="397"/>
        <end position="527"/>
    </location>
</feature>
<sequence>MALLPKLQSRGIRLAAVLTLLVAVAVLCALFIQLIASYQSEKNSLTDTTLTLNYSNANKIAGTIDSLFTSMRSSLKATAEHVSETDAFDAGDIQRELELIRVTSRYFNSLSWVDETGYVHNIAPLSVGLKGKTIKSGLTKVAIDLRRPYSSEPYIAPSGRLIVLLSEPLYNRAGEYRGILAGSIYLQESNILYEILGNNVVDETGSYFYVTGPDGRILYHPDHTRIGDNSDANPVVHRLREGLNGKQQVTNTVDTPMLAAYVSVHQNRWGVVQQTPVEAVHDRLAANLRRQVLYMLAPFLLLLLIVVFIARKLAQPFVSLADTVKRMSEGTYTPIAHTKPHWNREAELLTKTVIFAMEEMRKNNKQLILEASTDPLTGLMNRRTMTDIMDGWFEARMRFAIVILDIDYFKSVNDTFGHQAGDEVLRSLARTLNHSVRRNDLCCRYGGEEFVLLFPGLRADEAFAQAERIRRKVERMSAPIGRSVTVSMGVAEYPSHADTMETLIELADRALYQAKQNGRNQTVLASSRDTGEPDME</sequence>
<evidence type="ECO:0000259" key="7">
    <source>
        <dbReference type="PROSITE" id="PS50887"/>
    </source>
</evidence>
<feature type="transmembrane region" description="Helical" evidence="6">
    <location>
        <begin position="12"/>
        <end position="36"/>
    </location>
</feature>
<dbReference type="CDD" id="cd01949">
    <property type="entry name" value="GGDEF"/>
    <property type="match status" value="1"/>
</dbReference>
<proteinExistence type="predicted"/>
<protein>
    <submittedName>
        <fullName evidence="8">Diguanylate cyclase</fullName>
        <ecNumber evidence="8">2.7.7.65</ecNumber>
    </submittedName>
</protein>
<dbReference type="PANTHER" id="PTHR45138">
    <property type="entry name" value="REGULATORY COMPONENTS OF SENSORY TRANSDUCTION SYSTEM"/>
    <property type="match status" value="1"/>
</dbReference>
<comment type="subcellular location">
    <subcellularLocation>
        <location evidence="1">Cell membrane</location>
        <topology evidence="1">Multi-pass membrane protein</topology>
    </subcellularLocation>
</comment>
<dbReference type="PANTHER" id="PTHR45138:SF9">
    <property type="entry name" value="DIGUANYLATE CYCLASE DGCM-RELATED"/>
    <property type="match status" value="1"/>
</dbReference>
<dbReference type="SUPFAM" id="SSF55073">
    <property type="entry name" value="Nucleotide cyclase"/>
    <property type="match status" value="1"/>
</dbReference>
<dbReference type="InterPro" id="IPR000160">
    <property type="entry name" value="GGDEF_dom"/>
</dbReference>
<dbReference type="SUPFAM" id="SSF103190">
    <property type="entry name" value="Sensory domain-like"/>
    <property type="match status" value="1"/>
</dbReference>
<dbReference type="Gene3D" id="6.10.340.10">
    <property type="match status" value="1"/>
</dbReference>
<dbReference type="CDD" id="cd18773">
    <property type="entry name" value="PDC1_HK_sensor"/>
    <property type="match status" value="1"/>
</dbReference>
<dbReference type="Pfam" id="PF02743">
    <property type="entry name" value="dCache_1"/>
    <property type="match status" value="1"/>
</dbReference>